<evidence type="ECO:0000256" key="3">
    <source>
        <dbReference type="ARBA" id="ARBA00022475"/>
    </source>
</evidence>
<evidence type="ECO:0000256" key="2">
    <source>
        <dbReference type="ARBA" id="ARBA00006679"/>
    </source>
</evidence>
<feature type="transmembrane region" description="Helical" evidence="7">
    <location>
        <begin position="66"/>
        <end position="84"/>
    </location>
</feature>
<proteinExistence type="inferred from homology"/>
<dbReference type="EMBL" id="BAABHK010000002">
    <property type="protein sequence ID" value="GAA4623820.1"/>
    <property type="molecule type" value="Genomic_DNA"/>
</dbReference>
<accession>A0ABP8U4M4</accession>
<keyword evidence="3" id="KW-1003">Cell membrane</keyword>
<dbReference type="Proteomes" id="UP001501442">
    <property type="component" value="Unassembled WGS sequence"/>
</dbReference>
<feature type="transmembrane region" description="Helical" evidence="7">
    <location>
        <begin position="121"/>
        <end position="142"/>
    </location>
</feature>
<dbReference type="InterPro" id="IPR051907">
    <property type="entry name" value="DoxX-like_oxidoreductase"/>
</dbReference>
<dbReference type="PANTHER" id="PTHR33452:SF4">
    <property type="entry name" value="BLL4328 PROTEIN"/>
    <property type="match status" value="1"/>
</dbReference>
<comment type="caution">
    <text evidence="8">The sequence shown here is derived from an EMBL/GenBank/DDBJ whole genome shotgun (WGS) entry which is preliminary data.</text>
</comment>
<dbReference type="InterPro" id="IPR032808">
    <property type="entry name" value="DoxX"/>
</dbReference>
<dbReference type="Pfam" id="PF07681">
    <property type="entry name" value="DoxX"/>
    <property type="match status" value="1"/>
</dbReference>
<keyword evidence="6 7" id="KW-0472">Membrane</keyword>
<evidence type="ECO:0000256" key="4">
    <source>
        <dbReference type="ARBA" id="ARBA00022692"/>
    </source>
</evidence>
<evidence type="ECO:0000256" key="5">
    <source>
        <dbReference type="ARBA" id="ARBA00022989"/>
    </source>
</evidence>
<sequence length="156" mass="16577">MSLHSRAVTIRDSGGSVNAMDRAQPVVLSLFRIIVAFLFVGHGLASLFGVLGGVSGRGDALPVGTWPYWWAALIELVGGVLVLVGLGTRVAALVCSGTMAFAYFSVHQPRALFPIQNEGELAVLFCWAFLLVAIFGPGPWSLDRLVVPAARRRVSG</sequence>
<feature type="transmembrane region" description="Helical" evidence="7">
    <location>
        <begin position="91"/>
        <end position="109"/>
    </location>
</feature>
<feature type="transmembrane region" description="Helical" evidence="7">
    <location>
        <begin position="30"/>
        <end position="54"/>
    </location>
</feature>
<evidence type="ECO:0000256" key="6">
    <source>
        <dbReference type="ARBA" id="ARBA00023136"/>
    </source>
</evidence>
<comment type="similarity">
    <text evidence="2">Belongs to the DoxX family.</text>
</comment>
<gene>
    <name evidence="8" type="ORF">GCM10023196_021550</name>
</gene>
<evidence type="ECO:0000313" key="9">
    <source>
        <dbReference type="Proteomes" id="UP001501442"/>
    </source>
</evidence>
<dbReference type="PANTHER" id="PTHR33452">
    <property type="entry name" value="OXIDOREDUCTASE CATD-RELATED"/>
    <property type="match status" value="1"/>
</dbReference>
<organism evidence="8 9">
    <name type="scientific">Actinoallomurus vinaceus</name>
    <dbReference type="NCBI Taxonomy" id="1080074"/>
    <lineage>
        <taxon>Bacteria</taxon>
        <taxon>Bacillati</taxon>
        <taxon>Actinomycetota</taxon>
        <taxon>Actinomycetes</taxon>
        <taxon>Streptosporangiales</taxon>
        <taxon>Thermomonosporaceae</taxon>
        <taxon>Actinoallomurus</taxon>
    </lineage>
</organism>
<name>A0ABP8U4M4_9ACTN</name>
<evidence type="ECO:0000256" key="1">
    <source>
        <dbReference type="ARBA" id="ARBA00004651"/>
    </source>
</evidence>
<reference evidence="9" key="1">
    <citation type="journal article" date="2019" name="Int. J. Syst. Evol. Microbiol.">
        <title>The Global Catalogue of Microorganisms (GCM) 10K type strain sequencing project: providing services to taxonomists for standard genome sequencing and annotation.</title>
        <authorList>
            <consortium name="The Broad Institute Genomics Platform"/>
            <consortium name="The Broad Institute Genome Sequencing Center for Infectious Disease"/>
            <person name="Wu L."/>
            <person name="Ma J."/>
        </authorList>
    </citation>
    <scope>NUCLEOTIDE SEQUENCE [LARGE SCALE GENOMIC DNA]</scope>
    <source>
        <strain evidence="9">JCM 17939</strain>
    </source>
</reference>
<evidence type="ECO:0000313" key="8">
    <source>
        <dbReference type="EMBL" id="GAA4623820.1"/>
    </source>
</evidence>
<protein>
    <submittedName>
        <fullName evidence="8">DoxX family protein</fullName>
    </submittedName>
</protein>
<keyword evidence="4 7" id="KW-0812">Transmembrane</keyword>
<keyword evidence="9" id="KW-1185">Reference proteome</keyword>
<evidence type="ECO:0000256" key="7">
    <source>
        <dbReference type="SAM" id="Phobius"/>
    </source>
</evidence>
<keyword evidence="5 7" id="KW-1133">Transmembrane helix</keyword>
<comment type="subcellular location">
    <subcellularLocation>
        <location evidence="1">Cell membrane</location>
        <topology evidence="1">Multi-pass membrane protein</topology>
    </subcellularLocation>
</comment>